<proteinExistence type="predicted"/>
<keyword evidence="1" id="KW-0472">Membrane</keyword>
<keyword evidence="1" id="KW-0812">Transmembrane</keyword>
<reference evidence="2 3" key="1">
    <citation type="journal article" date="2020" name="Viruses">
        <title>Diversity and Host Interactions Among Virulent and Temperate Baltic Sea Flavobacterium Phages.</title>
        <authorList>
            <person name="Nilsson E."/>
            <person name="Bayfield O.W."/>
            <person name="Lundin D."/>
            <person name="Antson A.A."/>
            <person name="Holmfeldt K."/>
        </authorList>
    </citation>
    <scope>NUCLEOTIDE SEQUENCE [LARGE SCALE GENOMIC DNA]</scope>
</reference>
<dbReference type="Proteomes" id="UP000464888">
    <property type="component" value="Segment"/>
</dbReference>
<evidence type="ECO:0000256" key="1">
    <source>
        <dbReference type="SAM" id="Phobius"/>
    </source>
</evidence>
<accession>A0A6B9LGM8</accession>
<evidence type="ECO:0000313" key="2">
    <source>
        <dbReference type="EMBL" id="QHB40930.1"/>
    </source>
</evidence>
<dbReference type="EMBL" id="MN812238">
    <property type="protein sequence ID" value="QHB40930.1"/>
    <property type="molecule type" value="Genomic_DNA"/>
</dbReference>
<protein>
    <submittedName>
        <fullName evidence="2">Uncharacterized protein</fullName>
    </submittedName>
</protein>
<evidence type="ECO:0000313" key="3">
    <source>
        <dbReference type="Proteomes" id="UP000464888"/>
    </source>
</evidence>
<feature type="transmembrane region" description="Helical" evidence="1">
    <location>
        <begin position="39"/>
        <end position="59"/>
    </location>
</feature>
<gene>
    <name evidence="2" type="ORF">stinky91_gp068</name>
</gene>
<keyword evidence="1" id="KW-1133">Transmembrane helix</keyword>
<sequence>MSNHSHHNPIVSICFGAIGGVYSLVQTHSLDLSGFYETLRAMFVAFICGAIGYFGKIVAERWHKWLKEKAKNKCK</sequence>
<keyword evidence="3" id="KW-1185">Reference proteome</keyword>
<name>A0A6B9LGM8_9CAUD</name>
<organism evidence="2 3">
    <name type="scientific">Flavobacterium phage vB_FspS_stinky9-1</name>
    <dbReference type="NCBI Taxonomy" id="2686277"/>
    <lineage>
        <taxon>Viruses</taxon>
        <taxon>Duplodnaviria</taxon>
        <taxon>Heunggongvirae</taxon>
        <taxon>Uroviricota</taxon>
        <taxon>Caudoviricetes</taxon>
        <taxon>Lillamyvirus</taxon>
        <taxon>Lillamyvirus stinky</taxon>
    </lineage>
</organism>